<dbReference type="KEGG" id="acz:Acaty_c2369"/>
<dbReference type="Proteomes" id="UP000005522">
    <property type="component" value="Chromosome"/>
</dbReference>
<dbReference type="Pfam" id="PF12915">
    <property type="entry name" value="DUF3833"/>
    <property type="match status" value="1"/>
</dbReference>
<keyword evidence="1" id="KW-0449">Lipoprotein</keyword>
<sequence>MTGPQNYSSKIRSYGQSVPEFRLDGFFRGPSVATGIFQDRRGRVRNRFVMHLLGDWEGERGSLSERFLFLDDRGQATTAERLWQLRLEDDDHFIGTARGSAGDIVGEATGERLGYAMHWRYRVRQPVGDKFYTLSADDWMYLIDTDHVINRTRMFFLGFFIGEVSIEIHRLADTPDNRAAMERCPAPGEPIR</sequence>
<accession>A0A060A1X2</accession>
<organism evidence="1 2">
    <name type="scientific">Acidithiobacillus caldus (strain ATCC 51756 / DSM 8584 / KU)</name>
    <dbReference type="NCBI Taxonomy" id="637389"/>
    <lineage>
        <taxon>Bacteria</taxon>
        <taxon>Pseudomonadati</taxon>
        <taxon>Pseudomonadota</taxon>
        <taxon>Acidithiobacillia</taxon>
        <taxon>Acidithiobacillales</taxon>
        <taxon>Acidithiobacillaceae</taxon>
        <taxon>Acidithiobacillus</taxon>
    </lineage>
</organism>
<dbReference type="InterPro" id="IPR024409">
    <property type="entry name" value="DUF3833"/>
</dbReference>
<dbReference type="HOGENOM" id="CLU_113723_1_0_6"/>
<dbReference type="EMBL" id="CP005986">
    <property type="protein sequence ID" value="AIA56216.1"/>
    <property type="molecule type" value="Genomic_DNA"/>
</dbReference>
<gene>
    <name evidence="1" type="ORF">Acaty_c2369</name>
</gene>
<evidence type="ECO:0000313" key="2">
    <source>
        <dbReference type="Proteomes" id="UP000005522"/>
    </source>
</evidence>
<dbReference type="AlphaFoldDB" id="A0A060A1X2"/>
<dbReference type="eggNOG" id="ENOG5031DNS">
    <property type="taxonomic scope" value="Bacteria"/>
</dbReference>
<evidence type="ECO:0000313" key="1">
    <source>
        <dbReference type="EMBL" id="AIA56216.1"/>
    </source>
</evidence>
<protein>
    <submittedName>
        <fullName evidence="1">Putative lipoprotein</fullName>
    </submittedName>
</protein>
<reference evidence="1 2" key="1">
    <citation type="journal article" date="2009" name="J. Bacteriol.">
        <title>Draft genome sequence of the extremely acidophilic bacterium Acidithiobacillus caldus ATCC 51756 reveals metabolic versatility in the genus Acidithiobacillus.</title>
        <authorList>
            <person name="Valdes J."/>
            <person name="Quatrini R."/>
            <person name="Hallberg K."/>
            <person name="Dopson M."/>
            <person name="Valenzuela P.D."/>
            <person name="Holmes D.S."/>
        </authorList>
    </citation>
    <scope>NUCLEOTIDE SEQUENCE [LARGE SCALE GENOMIC DNA]</scope>
    <source>
        <strain evidence="2">ATCC 51756 / DSM 8584 / KU</strain>
    </source>
</reference>
<proteinExistence type="predicted"/>
<dbReference type="RefSeq" id="WP_004868893.1">
    <property type="nucleotide sequence ID" value="NZ_CP005986.1"/>
</dbReference>
<name>A0A060A1X2_ACICK</name>